<comment type="similarity">
    <text evidence="2">Belongs to the PAF1 family.</text>
</comment>
<keyword evidence="6" id="KW-1185">Reference proteome</keyword>
<organism evidence="5 6">
    <name type="scientific">Debaryomyces fabryi</name>
    <dbReference type="NCBI Taxonomy" id="58627"/>
    <lineage>
        <taxon>Eukaryota</taxon>
        <taxon>Fungi</taxon>
        <taxon>Dikarya</taxon>
        <taxon>Ascomycota</taxon>
        <taxon>Saccharomycotina</taxon>
        <taxon>Pichiomycetes</taxon>
        <taxon>Debaryomycetaceae</taxon>
        <taxon>Debaryomyces</taxon>
    </lineage>
</organism>
<comment type="subcellular location">
    <subcellularLocation>
        <location evidence="1">Nucleus</location>
    </subcellularLocation>
</comment>
<evidence type="ECO:0000313" key="5">
    <source>
        <dbReference type="EMBL" id="KRZ99848.1"/>
    </source>
</evidence>
<dbReference type="AlphaFoldDB" id="A0A0V1PUB6"/>
<evidence type="ECO:0000256" key="4">
    <source>
        <dbReference type="SAM" id="MobiDB-lite"/>
    </source>
</evidence>
<evidence type="ECO:0000256" key="1">
    <source>
        <dbReference type="ARBA" id="ARBA00004123"/>
    </source>
</evidence>
<dbReference type="GeneID" id="26841414"/>
<dbReference type="GO" id="GO:0016593">
    <property type="term" value="C:Cdc73/Paf1 complex"/>
    <property type="evidence" value="ECO:0007669"/>
    <property type="project" value="InterPro"/>
</dbReference>
<name>A0A0V1PUB6_9ASCO</name>
<dbReference type="GO" id="GO:0003682">
    <property type="term" value="F:chromatin binding"/>
    <property type="evidence" value="ECO:0007669"/>
    <property type="project" value="TreeGrafter"/>
</dbReference>
<dbReference type="EMBL" id="LMYN01000117">
    <property type="protein sequence ID" value="KRZ99848.1"/>
    <property type="molecule type" value="Genomic_DNA"/>
</dbReference>
<dbReference type="Proteomes" id="UP000054251">
    <property type="component" value="Unassembled WGS sequence"/>
</dbReference>
<proteinExistence type="inferred from homology"/>
<dbReference type="PANTHER" id="PTHR23188">
    <property type="entry name" value="RNA POLYMERASE II-ASSOCIATED FACTOR 1 HOMOLOG"/>
    <property type="match status" value="1"/>
</dbReference>
<dbReference type="RefSeq" id="XP_015465951.1">
    <property type="nucleotide sequence ID" value="XM_015613234.1"/>
</dbReference>
<feature type="compositionally biased region" description="Acidic residues" evidence="4">
    <location>
        <begin position="421"/>
        <end position="432"/>
    </location>
</feature>
<sequence>MSLKPHKPIRQEYIAKVRYINNLPPPPLNPKFIDYNTTEKVSSKTESEQLMSSLFRKENFTSFIESVDEELGMNLNLINNPGFLDNENESSIYKMVGEKNDNDDIKHVILHPKDRALLRDAGIGKISKSEPDVSFLRRTEYIAEKQIPKSNGTLNGNDDVEEIAEAKKAEQANDPASQLAAVEKTFDEAQETLDNFTNLKHPSKKHLKAVSTWPLLPDTSMMDTKFLTLKFSGSASISRELQMLKRQQKEKYDETLQKNSLESAIFRPITSEDGEWISMYQVRDAKKAQEVKEKLNSSERERPVNILDEQEGIEDYKFKHSKDYDMNFHRFSKPYEELAIKFEPAEGASENKKTRKRKAAYYYPVTGRIDLKKHRASTNSEINRFLRDSAVDVINFALREPNTNEMRKMDAIRSEFDPMDYEGEEDIAEEFNEATKDIPDQDKSEEKPDANNVNAQED</sequence>
<comment type="caution">
    <text evidence="5">The sequence shown here is derived from an EMBL/GenBank/DDBJ whole genome shotgun (WGS) entry which is preliminary data.</text>
</comment>
<dbReference type="OrthoDB" id="10260285at2759"/>
<feature type="region of interest" description="Disordered" evidence="4">
    <location>
        <begin position="421"/>
        <end position="458"/>
    </location>
</feature>
<accession>A0A0V1PUB6</accession>
<dbReference type="GO" id="GO:0000993">
    <property type="term" value="F:RNA polymerase II complex binding"/>
    <property type="evidence" value="ECO:0007669"/>
    <property type="project" value="TreeGrafter"/>
</dbReference>
<protein>
    <submittedName>
        <fullName evidence="5">Uncharacterized protein</fullName>
    </submittedName>
</protein>
<gene>
    <name evidence="5" type="ORF">AC631_04405</name>
</gene>
<reference evidence="5 6" key="1">
    <citation type="submission" date="2015-11" db="EMBL/GenBank/DDBJ databases">
        <title>The genome of Debaryomyces fabryi.</title>
        <authorList>
            <person name="Tafer H."/>
            <person name="Lopandic K."/>
        </authorList>
    </citation>
    <scope>NUCLEOTIDE SEQUENCE [LARGE SCALE GENOMIC DNA]</scope>
    <source>
        <strain evidence="5 6">CBS 789</strain>
    </source>
</reference>
<dbReference type="Pfam" id="PF03985">
    <property type="entry name" value="Paf1"/>
    <property type="match status" value="1"/>
</dbReference>
<keyword evidence="3" id="KW-0539">Nucleus</keyword>
<dbReference type="GO" id="GO:0006368">
    <property type="term" value="P:transcription elongation by RNA polymerase II"/>
    <property type="evidence" value="ECO:0007669"/>
    <property type="project" value="InterPro"/>
</dbReference>
<evidence type="ECO:0000313" key="6">
    <source>
        <dbReference type="Proteomes" id="UP000054251"/>
    </source>
</evidence>
<dbReference type="InterPro" id="IPR007133">
    <property type="entry name" value="RNA_pol_II-assoc_Paf1"/>
</dbReference>
<evidence type="ECO:0000256" key="2">
    <source>
        <dbReference type="ARBA" id="ARBA00007560"/>
    </source>
</evidence>
<feature type="compositionally biased region" description="Basic and acidic residues" evidence="4">
    <location>
        <begin position="433"/>
        <end position="449"/>
    </location>
</feature>
<evidence type="ECO:0000256" key="3">
    <source>
        <dbReference type="ARBA" id="ARBA00023242"/>
    </source>
</evidence>
<dbReference type="PANTHER" id="PTHR23188:SF12">
    <property type="entry name" value="RNA POLYMERASE II-ASSOCIATED FACTOR 1 HOMOLOG"/>
    <property type="match status" value="1"/>
</dbReference>